<dbReference type="PROSITE" id="PS50977">
    <property type="entry name" value="HTH_TETR_2"/>
    <property type="match status" value="1"/>
</dbReference>
<keyword evidence="3" id="KW-0804">Transcription</keyword>
<evidence type="ECO:0000313" key="8">
    <source>
        <dbReference type="Proteomes" id="UP000237073"/>
    </source>
</evidence>
<dbReference type="RefSeq" id="WP_103678303.1">
    <property type="nucleotide sequence ID" value="NZ_PQGD01000022.1"/>
</dbReference>
<evidence type="ECO:0000256" key="4">
    <source>
        <dbReference type="PROSITE-ProRule" id="PRU00335"/>
    </source>
</evidence>
<dbReference type="PANTHER" id="PTHR30055:SF234">
    <property type="entry name" value="HTH-TYPE TRANSCRIPTIONAL REGULATOR BETI"/>
    <property type="match status" value="1"/>
</dbReference>
<dbReference type="GO" id="GO:0000976">
    <property type="term" value="F:transcription cis-regulatory region binding"/>
    <property type="evidence" value="ECO:0007669"/>
    <property type="project" value="TreeGrafter"/>
</dbReference>
<dbReference type="PANTHER" id="PTHR30055">
    <property type="entry name" value="HTH-TYPE TRANSCRIPTIONAL REGULATOR RUTR"/>
    <property type="match status" value="1"/>
</dbReference>
<sequence>MNRPRRKDGEATRQKILETAGELIARNGYVGTSNKAIAQAAGVDMAAINYHFGGREGLYLSVLSEAHRHFIDGAELQALAESQQAPVDKFSAFIDMLVMKLKGMAGWYSQVFFRELFSPSVELNAFVEFEGSKKIASIRQIMSEVSGLSESDPRLLLCTLNVVAPCLMLIVSAGRVPGPVSTIYAMEKECLAEHFKRFALGGLKAVVD</sequence>
<dbReference type="AlphaFoldDB" id="A0A2P5GJJ5"/>
<dbReference type="SUPFAM" id="SSF46689">
    <property type="entry name" value="Homeodomain-like"/>
    <property type="match status" value="1"/>
</dbReference>
<dbReference type="Proteomes" id="UP000247005">
    <property type="component" value="Unassembled WGS sequence"/>
</dbReference>
<proteinExistence type="predicted"/>
<dbReference type="Gene3D" id="1.10.357.10">
    <property type="entry name" value="Tetracycline Repressor, domain 2"/>
    <property type="match status" value="1"/>
</dbReference>
<dbReference type="EMBL" id="PQGD01000022">
    <property type="protein sequence ID" value="POP43959.1"/>
    <property type="molecule type" value="Genomic_DNA"/>
</dbReference>
<evidence type="ECO:0000256" key="3">
    <source>
        <dbReference type="ARBA" id="ARBA00023163"/>
    </source>
</evidence>
<evidence type="ECO:0000313" key="6">
    <source>
        <dbReference type="EMBL" id="POP41518.1"/>
    </source>
</evidence>
<dbReference type="OrthoDB" id="9151800at2"/>
<keyword evidence="2 4" id="KW-0238">DNA-binding</keyword>
<reference evidence="8 9" key="1">
    <citation type="submission" date="2018-01" db="EMBL/GenBank/DDBJ databases">
        <title>Superficieibacter electus gen. nov., sp. nov., an extended-spectrum beta-lactamase possessing member of the Enterobacteriaceae family, isolated from intensive care unit surfaces.</title>
        <authorList>
            <person name="Potter R.F."/>
            <person name="D'Souza A.W."/>
        </authorList>
    </citation>
    <scope>NUCLEOTIDE SEQUENCE [LARGE SCALE GENOMIC DNA]</scope>
    <source>
        <strain evidence="7 9">BP-1</strain>
        <strain evidence="6 8">BP-2</strain>
    </source>
</reference>
<keyword evidence="8" id="KW-1185">Reference proteome</keyword>
<feature type="domain" description="HTH tetR-type" evidence="5">
    <location>
        <begin position="10"/>
        <end position="70"/>
    </location>
</feature>
<gene>
    <name evidence="7" type="ORF">CHU32_22405</name>
    <name evidence="6" type="ORF">CHU33_22870</name>
</gene>
<dbReference type="PRINTS" id="PR00455">
    <property type="entry name" value="HTHTETR"/>
</dbReference>
<feature type="DNA-binding region" description="H-T-H motif" evidence="4">
    <location>
        <begin position="33"/>
        <end position="52"/>
    </location>
</feature>
<dbReference type="InterPro" id="IPR009057">
    <property type="entry name" value="Homeodomain-like_sf"/>
</dbReference>
<evidence type="ECO:0000256" key="1">
    <source>
        <dbReference type="ARBA" id="ARBA00023015"/>
    </source>
</evidence>
<accession>A0A2P5GJJ5</accession>
<dbReference type="Pfam" id="PF00440">
    <property type="entry name" value="TetR_N"/>
    <property type="match status" value="1"/>
</dbReference>
<comment type="caution">
    <text evidence="7">The sequence shown here is derived from an EMBL/GenBank/DDBJ whole genome shotgun (WGS) entry which is preliminary data.</text>
</comment>
<dbReference type="InterPro" id="IPR015292">
    <property type="entry name" value="Tscrpt_reg_YbiH_C"/>
</dbReference>
<dbReference type="InterPro" id="IPR036271">
    <property type="entry name" value="Tet_transcr_reg_TetR-rel_C_sf"/>
</dbReference>
<evidence type="ECO:0000313" key="9">
    <source>
        <dbReference type="Proteomes" id="UP000247005"/>
    </source>
</evidence>
<name>A0A2P5GJJ5_9ENTR</name>
<dbReference type="Proteomes" id="UP000237073">
    <property type="component" value="Unassembled WGS sequence"/>
</dbReference>
<evidence type="ECO:0000259" key="5">
    <source>
        <dbReference type="PROSITE" id="PS50977"/>
    </source>
</evidence>
<dbReference type="SUPFAM" id="SSF48498">
    <property type="entry name" value="Tetracyclin repressor-like, C-terminal domain"/>
    <property type="match status" value="1"/>
</dbReference>
<dbReference type="InterPro" id="IPR050109">
    <property type="entry name" value="HTH-type_TetR-like_transc_reg"/>
</dbReference>
<evidence type="ECO:0000313" key="7">
    <source>
        <dbReference type="EMBL" id="POP43959.1"/>
    </source>
</evidence>
<dbReference type="Pfam" id="PF09209">
    <property type="entry name" value="CecR_C"/>
    <property type="match status" value="1"/>
</dbReference>
<dbReference type="InterPro" id="IPR001647">
    <property type="entry name" value="HTH_TetR"/>
</dbReference>
<dbReference type="EMBL" id="PQGE01000026">
    <property type="protein sequence ID" value="POP41518.1"/>
    <property type="molecule type" value="Genomic_DNA"/>
</dbReference>
<evidence type="ECO:0000256" key="2">
    <source>
        <dbReference type="ARBA" id="ARBA00023125"/>
    </source>
</evidence>
<dbReference type="GO" id="GO:0003700">
    <property type="term" value="F:DNA-binding transcription factor activity"/>
    <property type="evidence" value="ECO:0007669"/>
    <property type="project" value="TreeGrafter"/>
</dbReference>
<organism evidence="7 9">
    <name type="scientific">Superficieibacter electus</name>
    <dbReference type="NCBI Taxonomy" id="2022662"/>
    <lineage>
        <taxon>Bacteria</taxon>
        <taxon>Pseudomonadati</taxon>
        <taxon>Pseudomonadota</taxon>
        <taxon>Gammaproteobacteria</taxon>
        <taxon>Enterobacterales</taxon>
        <taxon>Enterobacteriaceae</taxon>
        <taxon>Superficieibacter</taxon>
    </lineage>
</organism>
<keyword evidence="1" id="KW-0805">Transcription regulation</keyword>
<protein>
    <submittedName>
        <fullName evidence="7">DUF1956 domain-containing protein</fullName>
    </submittedName>
</protein>